<accession>A0A6N3FCH6</accession>
<proteinExistence type="predicted"/>
<sequence length="517" mass="57768">MAYETSWNLPMSSEAVSLDGEYIENHVSGYHTINVSGRESLEYLITDEERPVGMDGMEYYGKRQGGRTLTVRFALTAPTAAEFMVRFRKLKNFCRGENRTIRFADEPNAHYTGTLEAIEPPDEGQLNIMGEMRFYCADPYLVSDLITSVAARTEGGKLAAHIDNDGSGEVYPLYRIKHKAENGYIGIVHTGGAFEMGNIEEADTTPYEQSETLFNTETDGFDAFKPYTGAYPQNPSIICNGSLSVGGVHKVDPSTEDYDALYLDARGTGGGGIFGGCRRMELPPDSEGEVGAKNFYLWFQPQFMTGALGQTGLIQVILADENNEFIAGFGITKTDATGNTAQVVFWTGKSTEPNGGEYKKFDLLPTVYFEHNPFRHRGYEDLLKEGGKIQFYYWGAYYAVDIPAIKDKKVRFVYVFIGQYAGRSNYVTVMNVGKILGVKNRVEKQRDVPNRYSAGSEVVVDCESDSITVRGLPRNEEMVTGSAFYPLPPGETDIEFYTSSWCKELPEITVEYRKRWL</sequence>
<dbReference type="AlphaFoldDB" id="A0A6N3FCH6"/>
<dbReference type="InterPro" id="IPR006520">
    <property type="entry name" value="Dit_BPSPP_N"/>
</dbReference>
<reference evidence="2" key="1">
    <citation type="submission" date="2019-11" db="EMBL/GenBank/DDBJ databases">
        <authorList>
            <person name="Feng L."/>
        </authorList>
    </citation>
    <scope>NUCLEOTIDE SEQUENCE</scope>
    <source>
        <strain evidence="2">ElimosumLFYP34</strain>
    </source>
</reference>
<organism evidence="2">
    <name type="scientific">Eubacterium limosum</name>
    <dbReference type="NCBI Taxonomy" id="1736"/>
    <lineage>
        <taxon>Bacteria</taxon>
        <taxon>Bacillati</taxon>
        <taxon>Bacillota</taxon>
        <taxon>Clostridia</taxon>
        <taxon>Eubacteriales</taxon>
        <taxon>Eubacteriaceae</taxon>
        <taxon>Eubacterium</taxon>
    </lineage>
</organism>
<gene>
    <name evidence="2" type="ORF">ELLFYP34_00360</name>
</gene>
<evidence type="ECO:0000313" key="2">
    <source>
        <dbReference type="EMBL" id="VYU49735.1"/>
    </source>
</evidence>
<dbReference type="Pfam" id="PF22768">
    <property type="entry name" value="SPP1_Dit"/>
    <property type="match status" value="1"/>
</dbReference>
<protein>
    <submittedName>
        <fullName evidence="2">Phage tail protein</fullName>
    </submittedName>
</protein>
<dbReference type="NCBIfam" id="TIGR01633">
    <property type="entry name" value="phi3626_gp14_N"/>
    <property type="match status" value="1"/>
</dbReference>
<name>A0A6N3FCH6_EUBLI</name>
<dbReference type="InterPro" id="IPR054738">
    <property type="entry name" value="Siphovirus-type_tail_C"/>
</dbReference>
<feature type="domain" description="Siphovirus-type tail component C-terminal" evidence="1">
    <location>
        <begin position="447"/>
        <end position="516"/>
    </location>
</feature>
<evidence type="ECO:0000259" key="1">
    <source>
        <dbReference type="Pfam" id="PF22768"/>
    </source>
</evidence>
<dbReference type="Gene3D" id="2.40.30.200">
    <property type="match status" value="1"/>
</dbReference>
<dbReference type="EMBL" id="CACRTR010000012">
    <property type="protein sequence ID" value="VYU49735.1"/>
    <property type="molecule type" value="Genomic_DNA"/>
</dbReference>